<sequence length="609" mass="65599">MRRVADLDFTGFDVAAMTPSPSDWADEVLYFLLVDRFSDGREDGHRDAAGRPVPGPTPRFGPGDGGSAVATEPDAAAWRAAGLSWVGGTLAGVASKLGYLRRLGATALWISPVLKQAVPQAGAADPYHGYATQDFLAVDPHFGTADDLRELAAAAHAQGLRVILDVVLNHAGDVFAYDQPDPRWDGRTHPVAGWRDGRGGLVPFTAADAAAQWPDGAVFPAELHDPGTWTRRGRIVDWDHDPEYREGDFAGLKDVAHGGGELDDYRPSPALAALTRAYCWWIGHADLDGFRVDTVKHMDLGATRYFASVVHEFAQSIGKDRFLLVGEITGPRSQAIDTMALTGLDAALGLADVQGRMIGAGTGREDPRGYFDLFRNSELIGKDSHTWLRDTVVTGFDDHDQVRQGGAKSRLAASADGRALVLGVVALNLLTLGIPCLYYGSEQLLDGEGGGPDADRYLREAMFGGAFGPFRSRDRHVFDEDAPLYARIGELAALRRAEPAVRRGRQYLREVSGNGLDFGLPSGFGGPVRGVVGWSRILDRREVLCLINTDPARPRSAWVTVDAGLHAPGEALDLRYGSDPDQAEQVVVEARNGRAVRVDLPPAAVAVYR</sequence>
<proteinExistence type="predicted"/>
<dbReference type="CDD" id="cd11352">
    <property type="entry name" value="AmyAc_5"/>
    <property type="match status" value="1"/>
</dbReference>
<dbReference type="RefSeq" id="WP_252435821.1">
    <property type="nucleotide sequence ID" value="NZ_JAGSOV010000009.1"/>
</dbReference>
<protein>
    <recommendedName>
        <fullName evidence="2">Glycosyl hydrolase family 13 catalytic domain-containing protein</fullName>
    </recommendedName>
</protein>
<dbReference type="InterPro" id="IPR006047">
    <property type="entry name" value="GH13_cat_dom"/>
</dbReference>
<dbReference type="Pfam" id="PF00128">
    <property type="entry name" value="Alpha-amylase"/>
    <property type="match status" value="1"/>
</dbReference>
<evidence type="ECO:0000313" key="4">
    <source>
        <dbReference type="Proteomes" id="UP001165283"/>
    </source>
</evidence>
<dbReference type="PANTHER" id="PTHR10357:SF209">
    <property type="entry name" value="PERIPLASMIC ALPHA-AMYLASE"/>
    <property type="match status" value="1"/>
</dbReference>
<organism evidence="3 4">
    <name type="scientific">Pseudonocardia humida</name>
    <dbReference type="NCBI Taxonomy" id="2800819"/>
    <lineage>
        <taxon>Bacteria</taxon>
        <taxon>Bacillati</taxon>
        <taxon>Actinomycetota</taxon>
        <taxon>Actinomycetes</taxon>
        <taxon>Pseudonocardiales</taxon>
        <taxon>Pseudonocardiaceae</taxon>
        <taxon>Pseudonocardia</taxon>
    </lineage>
</organism>
<comment type="caution">
    <text evidence="3">The sequence shown here is derived from an EMBL/GenBank/DDBJ whole genome shotgun (WGS) entry which is preliminary data.</text>
</comment>
<evidence type="ECO:0000256" key="1">
    <source>
        <dbReference type="SAM" id="MobiDB-lite"/>
    </source>
</evidence>
<feature type="region of interest" description="Disordered" evidence="1">
    <location>
        <begin position="43"/>
        <end position="68"/>
    </location>
</feature>
<dbReference type="InterPro" id="IPR017853">
    <property type="entry name" value="GH"/>
</dbReference>
<name>A0ABT0ZU07_9PSEU</name>
<keyword evidence="4" id="KW-1185">Reference proteome</keyword>
<dbReference type="Gene3D" id="3.20.20.80">
    <property type="entry name" value="Glycosidases"/>
    <property type="match status" value="1"/>
</dbReference>
<feature type="domain" description="Glycosyl hydrolase family 13 catalytic" evidence="2">
    <location>
        <begin position="31"/>
        <end position="495"/>
    </location>
</feature>
<dbReference type="SMART" id="SM00642">
    <property type="entry name" value="Aamy"/>
    <property type="match status" value="1"/>
</dbReference>
<accession>A0ABT0ZU07</accession>
<dbReference type="PANTHER" id="PTHR10357">
    <property type="entry name" value="ALPHA-AMYLASE FAMILY MEMBER"/>
    <property type="match status" value="1"/>
</dbReference>
<reference evidence="3" key="1">
    <citation type="submission" date="2021-04" db="EMBL/GenBank/DDBJ databases">
        <title>Pseudonocardia sp. nov., isolated from sandy soil of mangrove forest.</title>
        <authorList>
            <person name="Zan Z."/>
            <person name="Huang R."/>
            <person name="Liu W."/>
        </authorList>
    </citation>
    <scope>NUCLEOTIDE SEQUENCE</scope>
    <source>
        <strain evidence="3">S2-4</strain>
    </source>
</reference>
<evidence type="ECO:0000313" key="3">
    <source>
        <dbReference type="EMBL" id="MCO1654222.1"/>
    </source>
</evidence>
<dbReference type="Proteomes" id="UP001165283">
    <property type="component" value="Unassembled WGS sequence"/>
</dbReference>
<gene>
    <name evidence="3" type="ORF">KDL28_04065</name>
</gene>
<dbReference type="SUPFAM" id="SSF51445">
    <property type="entry name" value="(Trans)glycosidases"/>
    <property type="match status" value="1"/>
</dbReference>
<evidence type="ECO:0000259" key="2">
    <source>
        <dbReference type="SMART" id="SM00642"/>
    </source>
</evidence>
<dbReference type="EMBL" id="JAGSOV010000009">
    <property type="protein sequence ID" value="MCO1654222.1"/>
    <property type="molecule type" value="Genomic_DNA"/>
</dbReference>